<protein>
    <submittedName>
        <fullName evidence="1">Uncharacterized protein</fullName>
    </submittedName>
</protein>
<dbReference type="KEGG" id="tom:BWR18_09435"/>
<reference evidence="1 2" key="1">
    <citation type="submission" date="2017-01" db="EMBL/GenBank/DDBJ databases">
        <title>Complete genome of Tateyamaria omphalii DOK1-4 isolated from seawater in Dokdo.</title>
        <authorList>
            <person name="Kim J.H."/>
            <person name="Chi W.-J."/>
        </authorList>
    </citation>
    <scope>NUCLEOTIDE SEQUENCE [LARGE SCALE GENOMIC DNA]</scope>
    <source>
        <strain evidence="1 2">DOK1-4</strain>
    </source>
</reference>
<dbReference type="EMBL" id="CP019312">
    <property type="protein sequence ID" value="APX11877.1"/>
    <property type="molecule type" value="Genomic_DNA"/>
</dbReference>
<keyword evidence="2" id="KW-1185">Reference proteome</keyword>
<accession>A0A1P8MUV2</accession>
<dbReference type="Proteomes" id="UP000186336">
    <property type="component" value="Chromosome"/>
</dbReference>
<gene>
    <name evidence="1" type="ORF">BWR18_09435</name>
</gene>
<organism evidence="1 2">
    <name type="scientific">Tateyamaria omphalii</name>
    <dbReference type="NCBI Taxonomy" id="299262"/>
    <lineage>
        <taxon>Bacteria</taxon>
        <taxon>Pseudomonadati</taxon>
        <taxon>Pseudomonadota</taxon>
        <taxon>Alphaproteobacteria</taxon>
        <taxon>Rhodobacterales</taxon>
        <taxon>Roseobacteraceae</taxon>
        <taxon>Tateyamaria</taxon>
    </lineage>
</organism>
<evidence type="ECO:0000313" key="2">
    <source>
        <dbReference type="Proteomes" id="UP000186336"/>
    </source>
</evidence>
<dbReference type="AlphaFoldDB" id="A0A1P8MUV2"/>
<proteinExistence type="predicted"/>
<sequence>MLARAFCSDQLDAVAQNFTYPVPLYTKGELLVFGAPTALSEALTMYRDAARRAGIVRMTPRVIAAGLPQKGYSSLWVEWDHYDSADALICTSQVRYAIFKDAMALHPKIEMIDYTCLGLPEVCEALPLMKSA</sequence>
<name>A0A1P8MUV2_9RHOB</name>
<dbReference type="STRING" id="299262.BWR18_09435"/>
<evidence type="ECO:0000313" key="1">
    <source>
        <dbReference type="EMBL" id="APX11877.1"/>
    </source>
</evidence>